<dbReference type="OrthoDB" id="427186at2759"/>
<dbReference type="PRINTS" id="PR00707">
    <property type="entry name" value="UBCTHYDRLASE"/>
</dbReference>
<evidence type="ECO:0000313" key="10">
    <source>
        <dbReference type="EMBL" id="KDQ06648.1"/>
    </source>
</evidence>
<evidence type="ECO:0000256" key="5">
    <source>
        <dbReference type="ARBA" id="ARBA00022801"/>
    </source>
</evidence>
<keyword evidence="4 7" id="KW-0833">Ubl conjugation pathway</keyword>
<dbReference type="InterPro" id="IPR036959">
    <property type="entry name" value="Peptidase_C12_UCH_sf"/>
</dbReference>
<dbReference type="PANTHER" id="PTHR10589:SF17">
    <property type="entry name" value="UBIQUITIN CARBOXYL-TERMINAL HYDROLASE"/>
    <property type="match status" value="1"/>
</dbReference>
<evidence type="ECO:0000256" key="2">
    <source>
        <dbReference type="ARBA" id="ARBA00009326"/>
    </source>
</evidence>
<dbReference type="GO" id="GO:0016579">
    <property type="term" value="P:protein deubiquitination"/>
    <property type="evidence" value="ECO:0007669"/>
    <property type="project" value="TreeGrafter"/>
</dbReference>
<evidence type="ECO:0000256" key="3">
    <source>
        <dbReference type="ARBA" id="ARBA00022670"/>
    </source>
</evidence>
<evidence type="ECO:0000256" key="7">
    <source>
        <dbReference type="PROSITE-ProRule" id="PRU01393"/>
    </source>
</evidence>
<dbReference type="GO" id="GO:0004843">
    <property type="term" value="F:cysteine-type deubiquitinase activity"/>
    <property type="evidence" value="ECO:0007669"/>
    <property type="project" value="UniProtKB-UniRule"/>
</dbReference>
<comment type="catalytic activity">
    <reaction evidence="1 7 8">
        <text>Thiol-dependent hydrolysis of ester, thioester, amide, peptide and isopeptide bonds formed by the C-terminal Gly of ubiquitin (a 76-residue protein attached to proteins as an intracellular targeting signal).</text>
        <dbReference type="EC" id="3.4.19.12"/>
    </reaction>
</comment>
<evidence type="ECO:0000256" key="4">
    <source>
        <dbReference type="ARBA" id="ARBA00022786"/>
    </source>
</evidence>
<evidence type="ECO:0000256" key="8">
    <source>
        <dbReference type="RuleBase" id="RU361215"/>
    </source>
</evidence>
<dbReference type="EMBL" id="KL198128">
    <property type="protein sequence ID" value="KDQ06648.1"/>
    <property type="molecule type" value="Genomic_DNA"/>
</dbReference>
<dbReference type="CDD" id="cd09616">
    <property type="entry name" value="Peptidase_C12_UCH_L1_L3"/>
    <property type="match status" value="1"/>
</dbReference>
<dbReference type="HOGENOM" id="CLU_054406_0_2_1"/>
<dbReference type="EC" id="3.4.19.12" evidence="8"/>
<proteinExistence type="inferred from homology"/>
<keyword evidence="5 7" id="KW-0378">Hydrolase</keyword>
<gene>
    <name evidence="10" type="ORF">BOTBODRAFT_39452</name>
</gene>
<sequence length="259" mass="28416">MSTQADASKPASSKWIPLESNPDVMNAWAEKLGLATKVSRFNDVYGLDPDLLALVPQPSKAVLLVFPLTEKIDKERRESDEKIQREGQKAPIDPTIFFIKQTIDNACGTIGLLHALGNADVTIKPMSPLAKFFEQCADETPDKRALILEHTKLFTSAHVEAATQGQTSIPADLDTDLHFVTFVVAPDPTAPIDDGDDTRNQFEKRIIELDGRRSGPVDHGPTKDETFLKDVAKIVREEFIGTSVSLEFGMISLGPPEGH</sequence>
<name>A0A067LTM4_BOTB1</name>
<evidence type="ECO:0000256" key="1">
    <source>
        <dbReference type="ARBA" id="ARBA00000707"/>
    </source>
</evidence>
<dbReference type="FunFam" id="3.40.532.10:FF:000006">
    <property type="entry name" value="Ubiquitin carboxyl-terminal hydrolase"/>
    <property type="match status" value="1"/>
</dbReference>
<dbReference type="SUPFAM" id="SSF54001">
    <property type="entry name" value="Cysteine proteinases"/>
    <property type="match status" value="1"/>
</dbReference>
<feature type="active site" description="Proton donor" evidence="7">
    <location>
        <position position="178"/>
    </location>
</feature>
<dbReference type="GO" id="GO:0005737">
    <property type="term" value="C:cytoplasm"/>
    <property type="evidence" value="ECO:0007669"/>
    <property type="project" value="TreeGrafter"/>
</dbReference>
<accession>A0A067LTM4</accession>
<reference evidence="11" key="1">
    <citation type="journal article" date="2014" name="Proc. Natl. Acad. Sci. U.S.A.">
        <title>Extensive sampling of basidiomycete genomes demonstrates inadequacy of the white-rot/brown-rot paradigm for wood decay fungi.</title>
        <authorList>
            <person name="Riley R."/>
            <person name="Salamov A.A."/>
            <person name="Brown D.W."/>
            <person name="Nagy L.G."/>
            <person name="Floudas D."/>
            <person name="Held B.W."/>
            <person name="Levasseur A."/>
            <person name="Lombard V."/>
            <person name="Morin E."/>
            <person name="Otillar R."/>
            <person name="Lindquist E.A."/>
            <person name="Sun H."/>
            <person name="LaButti K.M."/>
            <person name="Schmutz J."/>
            <person name="Jabbour D."/>
            <person name="Luo H."/>
            <person name="Baker S.E."/>
            <person name="Pisabarro A.G."/>
            <person name="Walton J.D."/>
            <person name="Blanchette R.A."/>
            <person name="Henrissat B."/>
            <person name="Martin F."/>
            <person name="Cullen D."/>
            <person name="Hibbett D.S."/>
            <person name="Grigoriev I.V."/>
        </authorList>
    </citation>
    <scope>NUCLEOTIDE SEQUENCE [LARGE SCALE GENOMIC DNA]</scope>
    <source>
        <strain evidence="11">FD-172 SS1</strain>
    </source>
</reference>
<feature type="site" description="Transition state stabilizer" evidence="7">
    <location>
        <position position="101"/>
    </location>
</feature>
<dbReference type="PANTHER" id="PTHR10589">
    <property type="entry name" value="UBIQUITIN CARBOXYL-TERMINAL HYDROLASE"/>
    <property type="match status" value="1"/>
</dbReference>
<dbReference type="GO" id="GO:0006511">
    <property type="term" value="P:ubiquitin-dependent protein catabolic process"/>
    <property type="evidence" value="ECO:0007669"/>
    <property type="project" value="UniProtKB-UniRule"/>
</dbReference>
<dbReference type="PROSITE" id="PS52048">
    <property type="entry name" value="UCH_DOMAIN"/>
    <property type="match status" value="1"/>
</dbReference>
<dbReference type="InParanoid" id="A0A067LTM4"/>
<feature type="domain" description="UCH catalytic" evidence="9">
    <location>
        <begin position="14"/>
        <end position="255"/>
    </location>
</feature>
<keyword evidence="3 7" id="KW-0645">Protease</keyword>
<organism evidence="10 11">
    <name type="scientific">Botryobasidium botryosum (strain FD-172 SS1)</name>
    <dbReference type="NCBI Taxonomy" id="930990"/>
    <lineage>
        <taxon>Eukaryota</taxon>
        <taxon>Fungi</taxon>
        <taxon>Dikarya</taxon>
        <taxon>Basidiomycota</taxon>
        <taxon>Agaricomycotina</taxon>
        <taxon>Agaricomycetes</taxon>
        <taxon>Cantharellales</taxon>
        <taxon>Botryobasidiaceae</taxon>
        <taxon>Botryobasidium</taxon>
    </lineage>
</organism>
<evidence type="ECO:0000313" key="11">
    <source>
        <dbReference type="Proteomes" id="UP000027195"/>
    </source>
</evidence>
<keyword evidence="6 7" id="KW-0788">Thiol protease</keyword>
<keyword evidence="11" id="KW-1185">Reference proteome</keyword>
<dbReference type="Proteomes" id="UP000027195">
    <property type="component" value="Unassembled WGS sequence"/>
</dbReference>
<dbReference type="STRING" id="930990.A0A067LTM4"/>
<feature type="site" description="Important for enzyme activity" evidence="7">
    <location>
        <position position="210"/>
    </location>
</feature>
<protein>
    <recommendedName>
        <fullName evidence="8">Ubiquitin carboxyl-terminal hydrolase</fullName>
        <ecNumber evidence="8">3.4.19.12</ecNumber>
    </recommendedName>
</protein>
<dbReference type="Pfam" id="PF01088">
    <property type="entry name" value="Peptidase_C12"/>
    <property type="match status" value="1"/>
</dbReference>
<dbReference type="InterPro" id="IPR038765">
    <property type="entry name" value="Papain-like_cys_pep_sf"/>
</dbReference>
<evidence type="ECO:0000259" key="9">
    <source>
        <dbReference type="PROSITE" id="PS52048"/>
    </source>
</evidence>
<dbReference type="Gene3D" id="3.40.532.10">
    <property type="entry name" value="Peptidase C12, ubiquitin carboxyl-terminal hydrolase"/>
    <property type="match status" value="1"/>
</dbReference>
<dbReference type="AlphaFoldDB" id="A0A067LTM4"/>
<comment type="similarity">
    <text evidence="2 7 8">Belongs to the peptidase C12 family.</text>
</comment>
<feature type="active site" description="Nucleophile" evidence="7">
    <location>
        <position position="107"/>
    </location>
</feature>
<dbReference type="InterPro" id="IPR001578">
    <property type="entry name" value="Peptidase_C12_UCH"/>
</dbReference>
<evidence type="ECO:0000256" key="6">
    <source>
        <dbReference type="ARBA" id="ARBA00022807"/>
    </source>
</evidence>